<organism evidence="1 2">
    <name type="scientific">Necator americanus</name>
    <name type="common">Human hookworm</name>
    <dbReference type="NCBI Taxonomy" id="51031"/>
    <lineage>
        <taxon>Eukaryota</taxon>
        <taxon>Metazoa</taxon>
        <taxon>Ecdysozoa</taxon>
        <taxon>Nematoda</taxon>
        <taxon>Chromadorea</taxon>
        <taxon>Rhabditida</taxon>
        <taxon>Rhabditina</taxon>
        <taxon>Rhabditomorpha</taxon>
        <taxon>Strongyloidea</taxon>
        <taxon>Ancylostomatidae</taxon>
        <taxon>Bunostominae</taxon>
        <taxon>Necator</taxon>
    </lineage>
</organism>
<dbReference type="InterPro" id="IPR002413">
    <property type="entry name" value="V5_allergen-like"/>
</dbReference>
<gene>
    <name evidence="1" type="primary">Necator_chrV.g18422</name>
    <name evidence="1" type="ORF">RB195_013631</name>
</gene>
<reference evidence="1 2" key="1">
    <citation type="submission" date="2023-08" db="EMBL/GenBank/DDBJ databases">
        <title>A Necator americanus chromosomal reference genome.</title>
        <authorList>
            <person name="Ilik V."/>
            <person name="Petrzelkova K.J."/>
            <person name="Pardy F."/>
            <person name="Fuh T."/>
            <person name="Niatou-Singa F.S."/>
            <person name="Gouil Q."/>
            <person name="Baker L."/>
            <person name="Ritchie M.E."/>
            <person name="Jex A.R."/>
            <person name="Gazzola D."/>
            <person name="Li H."/>
            <person name="Toshio Fujiwara R."/>
            <person name="Zhan B."/>
            <person name="Aroian R.V."/>
            <person name="Pafco B."/>
            <person name="Schwarz E.M."/>
        </authorList>
    </citation>
    <scope>NUCLEOTIDE SEQUENCE [LARGE SCALE GENOMIC DNA]</scope>
    <source>
        <strain evidence="1 2">Aroian</strain>
        <tissue evidence="1">Whole animal</tissue>
    </source>
</reference>
<dbReference type="GO" id="GO:0005576">
    <property type="term" value="C:extracellular region"/>
    <property type="evidence" value="ECO:0007669"/>
    <property type="project" value="InterPro"/>
</dbReference>
<dbReference type="CTD" id="25341263"/>
<dbReference type="PRINTS" id="PR00837">
    <property type="entry name" value="V5TPXLIKE"/>
</dbReference>
<proteinExistence type="predicted"/>
<keyword evidence="2" id="KW-1185">Reference proteome</keyword>
<dbReference type="InterPro" id="IPR014044">
    <property type="entry name" value="CAP_dom"/>
</dbReference>
<dbReference type="InterPro" id="IPR035940">
    <property type="entry name" value="CAP_sf"/>
</dbReference>
<dbReference type="SMART" id="SM00198">
    <property type="entry name" value="SCP"/>
    <property type="match status" value="1"/>
</dbReference>
<dbReference type="InterPro" id="IPR018244">
    <property type="entry name" value="Allrgn_V5/Tpx1_CS"/>
</dbReference>
<dbReference type="PROSITE" id="PS01010">
    <property type="entry name" value="CRISP_2"/>
    <property type="match status" value="1"/>
</dbReference>
<dbReference type="PROSITE" id="PS01009">
    <property type="entry name" value="CRISP_1"/>
    <property type="match status" value="1"/>
</dbReference>
<accession>A0ABR1DY11</accession>
<dbReference type="Proteomes" id="UP001303046">
    <property type="component" value="Unassembled WGS sequence"/>
</dbReference>
<dbReference type="PRINTS" id="PR00838">
    <property type="entry name" value="V5ALLERGEN"/>
</dbReference>
<dbReference type="CDD" id="cd05380">
    <property type="entry name" value="CAP_euk"/>
    <property type="match status" value="1"/>
</dbReference>
<dbReference type="Pfam" id="PF00188">
    <property type="entry name" value="CAP"/>
    <property type="match status" value="1"/>
</dbReference>
<dbReference type="SUPFAM" id="SSF55797">
    <property type="entry name" value="PR-1-like"/>
    <property type="match status" value="1"/>
</dbReference>
<dbReference type="EMBL" id="JAVFWL010000005">
    <property type="protein sequence ID" value="KAK6754756.1"/>
    <property type="molecule type" value="Genomic_DNA"/>
</dbReference>
<dbReference type="PANTHER" id="PTHR10334">
    <property type="entry name" value="CYSTEINE-RICH SECRETORY PROTEIN-RELATED"/>
    <property type="match status" value="1"/>
</dbReference>
<comment type="caution">
    <text evidence="1">The sequence shown here is derived from an EMBL/GenBank/DDBJ whole genome shotgun (WGS) entry which is preliminary data.</text>
</comment>
<dbReference type="InterPro" id="IPR001283">
    <property type="entry name" value="CRISP-related"/>
</dbReference>
<evidence type="ECO:0000313" key="2">
    <source>
        <dbReference type="Proteomes" id="UP001303046"/>
    </source>
</evidence>
<name>A0ABR1DY11_NECAM</name>
<dbReference type="KEGG" id="nai:NECAME_01219"/>
<evidence type="ECO:0000313" key="1">
    <source>
        <dbReference type="EMBL" id="KAK6754756.1"/>
    </source>
</evidence>
<protein>
    <submittedName>
        <fullName evidence="1">Uncharacterized protein</fullName>
    </submittedName>
</protein>
<sequence>MSPSLLVLLLFSLSISIVDAQRQNNGAKTNNQCPENDGMTDAVRQTFLSLHNNFRSSIARGLEDDGAGGKAPKAAKMLKMVYDCKVEASALKHARKCVFRHSDRSERPGLGENLLSTSAIKFDKVEAAKQASQAWWNELKESGVANTRASANEWLRTDMRFGHFSQMAWETSYRLGCAVTHCPEFTMVVCQYGPAGNYVNAPIYTIGDPCKSNAGCPGKYTCSKKEGLCNVV</sequence>
<dbReference type="Gene3D" id="3.40.33.10">
    <property type="entry name" value="CAP"/>
    <property type="match status" value="1"/>
</dbReference>